<proteinExistence type="predicted"/>
<protein>
    <submittedName>
        <fullName evidence="1">Uncharacterized protein</fullName>
    </submittedName>
</protein>
<sequence>IVRALIPETSKNTPLKNNIGIVIRNPIINELFGFRII</sequence>
<evidence type="ECO:0000313" key="1">
    <source>
        <dbReference type="EMBL" id="GAI01676.1"/>
    </source>
</evidence>
<comment type="caution">
    <text evidence="1">The sequence shown here is derived from an EMBL/GenBank/DDBJ whole genome shotgun (WGS) entry which is preliminary data.</text>
</comment>
<dbReference type="AlphaFoldDB" id="X1L718"/>
<dbReference type="EMBL" id="BARU01046415">
    <property type="protein sequence ID" value="GAI01676.1"/>
    <property type="molecule type" value="Genomic_DNA"/>
</dbReference>
<reference evidence="1" key="1">
    <citation type="journal article" date="2014" name="Front. Microbiol.">
        <title>High frequency of phylogenetically diverse reductive dehalogenase-homologous genes in deep subseafloor sedimentary metagenomes.</title>
        <authorList>
            <person name="Kawai M."/>
            <person name="Futagami T."/>
            <person name="Toyoda A."/>
            <person name="Takaki Y."/>
            <person name="Nishi S."/>
            <person name="Hori S."/>
            <person name="Arai W."/>
            <person name="Tsubouchi T."/>
            <person name="Morono Y."/>
            <person name="Uchiyama I."/>
            <person name="Ito T."/>
            <person name="Fujiyama A."/>
            <person name="Inagaki F."/>
            <person name="Takami H."/>
        </authorList>
    </citation>
    <scope>NUCLEOTIDE SEQUENCE</scope>
    <source>
        <strain evidence="1">Expedition CK06-06</strain>
    </source>
</reference>
<feature type="non-terminal residue" evidence="1">
    <location>
        <position position="1"/>
    </location>
</feature>
<gene>
    <name evidence="1" type="ORF">S03H2_70024</name>
</gene>
<name>X1L718_9ZZZZ</name>
<accession>X1L718</accession>
<organism evidence="1">
    <name type="scientific">marine sediment metagenome</name>
    <dbReference type="NCBI Taxonomy" id="412755"/>
    <lineage>
        <taxon>unclassified sequences</taxon>
        <taxon>metagenomes</taxon>
        <taxon>ecological metagenomes</taxon>
    </lineage>
</organism>